<protein>
    <submittedName>
        <fullName evidence="1">Uncharacterized protein</fullName>
    </submittedName>
</protein>
<evidence type="ECO:0000313" key="2">
    <source>
        <dbReference type="Proteomes" id="UP001241110"/>
    </source>
</evidence>
<name>A0AAE3U564_9BACT</name>
<dbReference type="RefSeq" id="WP_313976526.1">
    <property type="nucleotide sequence ID" value="NZ_JASJOS010000002.1"/>
</dbReference>
<dbReference type="EMBL" id="JASJOS010000002">
    <property type="protein sequence ID" value="MDJ1479956.1"/>
    <property type="molecule type" value="Genomic_DNA"/>
</dbReference>
<reference evidence="1" key="1">
    <citation type="submission" date="2023-05" db="EMBL/GenBank/DDBJ databases">
        <authorList>
            <person name="Zhang X."/>
        </authorList>
    </citation>
    <scope>NUCLEOTIDE SEQUENCE</scope>
    <source>
        <strain evidence="1">YF14B1</strain>
    </source>
</reference>
<accession>A0AAE3U564</accession>
<dbReference type="Proteomes" id="UP001241110">
    <property type="component" value="Unassembled WGS sequence"/>
</dbReference>
<dbReference type="AlphaFoldDB" id="A0AAE3U564"/>
<comment type="caution">
    <text evidence="1">The sequence shown here is derived from an EMBL/GenBank/DDBJ whole genome shotgun (WGS) entry which is preliminary data.</text>
</comment>
<organism evidence="1 2">
    <name type="scientific">Xanthocytophaga flava</name>
    <dbReference type="NCBI Taxonomy" id="3048013"/>
    <lineage>
        <taxon>Bacteria</taxon>
        <taxon>Pseudomonadati</taxon>
        <taxon>Bacteroidota</taxon>
        <taxon>Cytophagia</taxon>
        <taxon>Cytophagales</taxon>
        <taxon>Rhodocytophagaceae</taxon>
        <taxon>Xanthocytophaga</taxon>
    </lineage>
</organism>
<dbReference type="SUPFAM" id="SSF52266">
    <property type="entry name" value="SGNH hydrolase"/>
    <property type="match status" value="1"/>
</dbReference>
<evidence type="ECO:0000313" key="1">
    <source>
        <dbReference type="EMBL" id="MDJ1479956.1"/>
    </source>
</evidence>
<gene>
    <name evidence="1" type="ORF">QNI16_05620</name>
</gene>
<proteinExistence type="predicted"/>
<sequence>MAATDDEETLEKRTLIGQLTRNGISHGGLNKLMEAANVDDIQEITKRVFDLNEADLLRKIAIEGIFKKLNTLKNSQRNERYFAKIHKSFRSGTDNKVVFVEGDSWFNYPIILSDIVDWIAMDKKLAVYSSAAGGDWLLNMLATREYVDGLSIHQPDFFLLSGGGNDIAGMLRLALMVNVKKTSRETDSAFRHNLWAQHLIEHSYGTVDKNRWENAIPWISKDFFALLMLFRLQYYSVLKNLLIGSSSPSKFQDLTIITQGYDYLLPSFNSGWGIKPWLWYVPVLRWIGHGKWLKRPLMIRGINDEQLQKDILYVMVFLFNEMLIELGHYFWQKGYGNRVFHIDSRDWIQEGEWTDEIHPKPYKFKAIADRYIDCINGKAVSGHPVYKNVYKVL</sequence>